<dbReference type="AlphaFoldDB" id="A0A7C4FED7"/>
<evidence type="ECO:0000313" key="2">
    <source>
        <dbReference type="EMBL" id="HGI87605.1"/>
    </source>
</evidence>
<keyword evidence="1" id="KW-0472">Membrane</keyword>
<reference evidence="2" key="1">
    <citation type="journal article" date="2020" name="mSystems">
        <title>Genome- and Community-Level Interaction Insights into Carbon Utilization and Element Cycling Functions of Hydrothermarchaeota in Hydrothermal Sediment.</title>
        <authorList>
            <person name="Zhou Z."/>
            <person name="Liu Y."/>
            <person name="Xu W."/>
            <person name="Pan J."/>
            <person name="Luo Z.H."/>
            <person name="Li M."/>
        </authorList>
    </citation>
    <scope>NUCLEOTIDE SEQUENCE [LARGE SCALE GENOMIC DNA]</scope>
    <source>
        <strain evidence="2">SpSt-732</strain>
    </source>
</reference>
<keyword evidence="1" id="KW-0812">Transmembrane</keyword>
<dbReference type="EMBL" id="DTFF01000039">
    <property type="protein sequence ID" value="HGI87605.1"/>
    <property type="molecule type" value="Genomic_DNA"/>
</dbReference>
<organism evidence="2">
    <name type="scientific">Ignisphaera aggregans</name>
    <dbReference type="NCBI Taxonomy" id="334771"/>
    <lineage>
        <taxon>Archaea</taxon>
        <taxon>Thermoproteota</taxon>
        <taxon>Thermoprotei</taxon>
        <taxon>Desulfurococcales</taxon>
        <taxon>Desulfurococcaceae</taxon>
        <taxon>Ignisphaera</taxon>
    </lineage>
</organism>
<proteinExistence type="predicted"/>
<gene>
    <name evidence="2" type="ORF">ENV14_04340</name>
</gene>
<sequence>MGRYLELLKRNFILYLISYLIVGIPGYVLTFTVLPQYIRFIEPKPLTHSLLLGFLWALMFSFLTPVVIEWGGRLRAKKRGRVLDP</sequence>
<feature type="transmembrane region" description="Helical" evidence="1">
    <location>
        <begin position="50"/>
        <end position="71"/>
    </location>
</feature>
<comment type="caution">
    <text evidence="2">The sequence shown here is derived from an EMBL/GenBank/DDBJ whole genome shotgun (WGS) entry which is preliminary data.</text>
</comment>
<protein>
    <submittedName>
        <fullName evidence="2">Uncharacterized protein</fullName>
    </submittedName>
</protein>
<name>A0A7C4FED7_9CREN</name>
<accession>A0A7C4FED7</accession>
<keyword evidence="1" id="KW-1133">Transmembrane helix</keyword>
<evidence type="ECO:0000256" key="1">
    <source>
        <dbReference type="SAM" id="Phobius"/>
    </source>
</evidence>
<feature type="transmembrane region" description="Helical" evidence="1">
    <location>
        <begin position="12"/>
        <end position="38"/>
    </location>
</feature>